<dbReference type="InterPro" id="IPR025736">
    <property type="entry name" value="PucR_C-HTH_dom"/>
</dbReference>
<dbReference type="PANTHER" id="PTHR33744">
    <property type="entry name" value="CARBOHYDRATE DIACID REGULATOR"/>
    <property type="match status" value="1"/>
</dbReference>
<organism evidence="4 5">
    <name type="scientific">Canibacter oris</name>
    <dbReference type="NCBI Taxonomy" id="1365628"/>
    <lineage>
        <taxon>Bacteria</taxon>
        <taxon>Bacillati</taxon>
        <taxon>Actinomycetota</taxon>
        <taxon>Actinomycetes</taxon>
        <taxon>Micrococcales</taxon>
        <taxon>Microbacteriaceae</taxon>
        <taxon>Canibacter</taxon>
    </lineage>
</organism>
<dbReference type="Pfam" id="PF13556">
    <property type="entry name" value="HTH_30"/>
    <property type="match status" value="1"/>
</dbReference>
<proteinExistence type="inferred from homology"/>
<comment type="caution">
    <text evidence="4">The sequence shown here is derived from an EMBL/GenBank/DDBJ whole genome shotgun (WGS) entry which is preliminary data.</text>
</comment>
<protein>
    <recommendedName>
        <fullName evidence="6">PucR family transcriptional regulator</fullName>
    </recommendedName>
</protein>
<sequence>MTTNQINETVAADLKWLKTVMHEVTALSLQRCDAEFPWLANMPEKRHQIIGDVVRRGLQAYVNWCEDPAGRQSLIAEIFASAPRELSQALSLFQTLQLTQVVVATVEEAVAERSPELKEATLQFSRELAFAAAKVYAKVAEIRGLWDTRLEALIVDSIITGTAVGDVRSRSAALGWKGNGAVAVLAGTIAPQANLEQLRRATRKYGCDVLVGVQGNRLLLVFGQLQQQSLAAASEVFNALTQRVKHHFTADPLILGPTVSSIVHAQYSAKAALAALAVAAAVRDVSYPAAADALLPERAISGDELARETLLETIYLPLHRANGELLATLRSYLLNGSSLEQTSRDLYVHTNTVRYRLKRISELIECNPAKPRDAFMLRTALVLGDLYSAKEND</sequence>
<dbReference type="InterPro" id="IPR042070">
    <property type="entry name" value="PucR_C-HTH_sf"/>
</dbReference>
<evidence type="ECO:0000313" key="4">
    <source>
        <dbReference type="EMBL" id="MBB4071542.1"/>
    </source>
</evidence>
<accession>A0A840DJ81</accession>
<name>A0A840DJ81_9MICO</name>
<dbReference type="InterPro" id="IPR041522">
    <property type="entry name" value="CdaR_GGDEF"/>
</dbReference>
<reference evidence="4" key="1">
    <citation type="submission" date="2020-08" db="EMBL/GenBank/DDBJ databases">
        <title>Sequencing the genomes of 1000 actinobacteria strains.</title>
        <authorList>
            <person name="Klenk H.-P."/>
        </authorList>
    </citation>
    <scope>NUCLEOTIDE SEQUENCE [LARGE SCALE GENOMIC DNA]</scope>
    <source>
        <strain evidence="4">DSM 27064</strain>
    </source>
</reference>
<evidence type="ECO:0000256" key="1">
    <source>
        <dbReference type="ARBA" id="ARBA00006754"/>
    </source>
</evidence>
<dbReference type="Gene3D" id="1.10.10.2840">
    <property type="entry name" value="PucR C-terminal helix-turn-helix domain"/>
    <property type="match status" value="1"/>
</dbReference>
<dbReference type="Proteomes" id="UP000571183">
    <property type="component" value="Unassembled WGS sequence"/>
</dbReference>
<feature type="domain" description="CdaR GGDEF-like" evidence="3">
    <location>
        <begin position="165"/>
        <end position="278"/>
    </location>
</feature>
<feature type="domain" description="PucR C-terminal helix-turn-helix" evidence="2">
    <location>
        <begin position="325"/>
        <end position="381"/>
    </location>
</feature>
<gene>
    <name evidence="4" type="ORF">F5897_000850</name>
</gene>
<dbReference type="RefSeq" id="WP_343048795.1">
    <property type="nucleotide sequence ID" value="NZ_JACIFD010000007.1"/>
</dbReference>
<evidence type="ECO:0000259" key="2">
    <source>
        <dbReference type="Pfam" id="PF13556"/>
    </source>
</evidence>
<keyword evidence="5" id="KW-1185">Reference proteome</keyword>
<dbReference type="InterPro" id="IPR051448">
    <property type="entry name" value="CdaR-like_regulators"/>
</dbReference>
<dbReference type="PANTHER" id="PTHR33744:SF7">
    <property type="entry name" value="PUCR FAMILY TRANSCRIPTIONAL REGULATOR"/>
    <property type="match status" value="1"/>
</dbReference>
<evidence type="ECO:0000313" key="5">
    <source>
        <dbReference type="Proteomes" id="UP000571183"/>
    </source>
</evidence>
<evidence type="ECO:0008006" key="6">
    <source>
        <dbReference type="Google" id="ProtNLM"/>
    </source>
</evidence>
<comment type="similarity">
    <text evidence="1">Belongs to the CdaR family.</text>
</comment>
<dbReference type="AlphaFoldDB" id="A0A840DJ81"/>
<evidence type="ECO:0000259" key="3">
    <source>
        <dbReference type="Pfam" id="PF17853"/>
    </source>
</evidence>
<dbReference type="Pfam" id="PF17853">
    <property type="entry name" value="GGDEF_2"/>
    <property type="match status" value="1"/>
</dbReference>
<dbReference type="EMBL" id="JACIFD010000007">
    <property type="protein sequence ID" value="MBB4071542.1"/>
    <property type="molecule type" value="Genomic_DNA"/>
</dbReference>